<name>A0ABU9GT10_9GAMM</name>
<reference evidence="2 3" key="1">
    <citation type="submission" date="2024-02" db="EMBL/GenBank/DDBJ databases">
        <title>Bacteria isolated from the canopy kelp, Nereocystis luetkeana.</title>
        <authorList>
            <person name="Pfister C.A."/>
            <person name="Younker I.T."/>
            <person name="Light S.H."/>
        </authorList>
    </citation>
    <scope>NUCLEOTIDE SEQUENCE [LARGE SCALE GENOMIC DNA]</scope>
    <source>
        <strain evidence="2 3">TI.1.05</strain>
    </source>
</reference>
<evidence type="ECO:0000256" key="1">
    <source>
        <dbReference type="SAM" id="Phobius"/>
    </source>
</evidence>
<keyword evidence="1" id="KW-1133">Transmembrane helix</keyword>
<keyword evidence="3" id="KW-1185">Reference proteome</keyword>
<feature type="transmembrane region" description="Helical" evidence="1">
    <location>
        <begin position="12"/>
        <end position="38"/>
    </location>
</feature>
<feature type="transmembrane region" description="Helical" evidence="1">
    <location>
        <begin position="50"/>
        <end position="72"/>
    </location>
</feature>
<evidence type="ECO:0000313" key="3">
    <source>
        <dbReference type="Proteomes" id="UP001369082"/>
    </source>
</evidence>
<gene>
    <name evidence="2" type="ORF">V6256_12725</name>
</gene>
<protein>
    <recommendedName>
        <fullName evidence="4">Disulfide bond formation protein DsbB</fullName>
    </recommendedName>
</protein>
<keyword evidence="1" id="KW-0812">Transmembrane</keyword>
<accession>A0ABU9GT10</accession>
<sequence>MQDNENKGLKKLIAAVITAILLVSLSAGLYGGISVSYLTVTGIAPCPSVINIPACYLVSIGYLLMLMAALFDRKKYSKWLFVVGWTPVILLAVIGSALEFSQGGICPRSEMGTPLCYISLSFAVFVAFLYWLKVTKLSK</sequence>
<dbReference type="RefSeq" id="WP_341598600.1">
    <property type="nucleotide sequence ID" value="NZ_JBAKAZ010000057.1"/>
</dbReference>
<organism evidence="2 3">
    <name type="scientific">Psychromonas aquatilis</name>
    <dbReference type="NCBI Taxonomy" id="2005072"/>
    <lineage>
        <taxon>Bacteria</taxon>
        <taxon>Pseudomonadati</taxon>
        <taxon>Pseudomonadota</taxon>
        <taxon>Gammaproteobacteria</taxon>
        <taxon>Alteromonadales</taxon>
        <taxon>Psychromonadaceae</taxon>
        <taxon>Psychromonas</taxon>
    </lineage>
</organism>
<feature type="transmembrane region" description="Helical" evidence="1">
    <location>
        <begin position="79"/>
        <end position="100"/>
    </location>
</feature>
<proteinExistence type="predicted"/>
<evidence type="ECO:0008006" key="4">
    <source>
        <dbReference type="Google" id="ProtNLM"/>
    </source>
</evidence>
<comment type="caution">
    <text evidence="2">The sequence shown here is derived from an EMBL/GenBank/DDBJ whole genome shotgun (WGS) entry which is preliminary data.</text>
</comment>
<keyword evidence="1" id="KW-0472">Membrane</keyword>
<dbReference type="Proteomes" id="UP001369082">
    <property type="component" value="Unassembled WGS sequence"/>
</dbReference>
<dbReference type="EMBL" id="JBAKAZ010000057">
    <property type="protein sequence ID" value="MEL0630473.1"/>
    <property type="molecule type" value="Genomic_DNA"/>
</dbReference>
<evidence type="ECO:0000313" key="2">
    <source>
        <dbReference type="EMBL" id="MEL0630473.1"/>
    </source>
</evidence>
<feature type="transmembrane region" description="Helical" evidence="1">
    <location>
        <begin position="112"/>
        <end position="132"/>
    </location>
</feature>